<accession>A0A1Y1QIN8</accession>
<dbReference type="SUPFAM" id="SSF46785">
    <property type="entry name" value="Winged helix' DNA-binding domain"/>
    <property type="match status" value="1"/>
</dbReference>
<dbReference type="SUPFAM" id="SSF53850">
    <property type="entry name" value="Periplasmic binding protein-like II"/>
    <property type="match status" value="1"/>
</dbReference>
<reference evidence="6 7" key="1">
    <citation type="submission" date="2017-01" db="EMBL/GenBank/DDBJ databases">
        <title>Novel large sulfur bacteria in the metagenomes of groundwater-fed chemosynthetic microbial mats in the Lake Huron basin.</title>
        <authorList>
            <person name="Sharrar A.M."/>
            <person name="Flood B.E."/>
            <person name="Bailey J.V."/>
            <person name="Jones D.S."/>
            <person name="Biddanda B."/>
            <person name="Ruberg S.A."/>
            <person name="Marcus D.N."/>
            <person name="Dick G.J."/>
        </authorList>
    </citation>
    <scope>NUCLEOTIDE SEQUENCE [LARGE SCALE GENOMIC DNA]</scope>
    <source>
        <strain evidence="6">A8</strain>
    </source>
</reference>
<name>A0A1Y1QIN8_9GAMM</name>
<evidence type="ECO:0000313" key="6">
    <source>
        <dbReference type="EMBL" id="OQX06640.1"/>
    </source>
</evidence>
<dbReference type="InterPro" id="IPR058163">
    <property type="entry name" value="LysR-type_TF_proteobact-type"/>
</dbReference>
<evidence type="ECO:0000256" key="3">
    <source>
        <dbReference type="ARBA" id="ARBA00023125"/>
    </source>
</evidence>
<evidence type="ECO:0000256" key="2">
    <source>
        <dbReference type="ARBA" id="ARBA00023015"/>
    </source>
</evidence>
<dbReference type="GO" id="GO:0006351">
    <property type="term" value="P:DNA-templated transcription"/>
    <property type="evidence" value="ECO:0007669"/>
    <property type="project" value="TreeGrafter"/>
</dbReference>
<proteinExistence type="inferred from homology"/>
<dbReference type="PANTHER" id="PTHR30537:SF21">
    <property type="entry name" value="HTH-TYPE TRANSCRIPTIONAL REGULATOR SINR-RELATED"/>
    <property type="match status" value="1"/>
</dbReference>
<organism evidence="6 7">
    <name type="scientific">Thiothrix lacustris</name>
    <dbReference type="NCBI Taxonomy" id="525917"/>
    <lineage>
        <taxon>Bacteria</taxon>
        <taxon>Pseudomonadati</taxon>
        <taxon>Pseudomonadota</taxon>
        <taxon>Gammaproteobacteria</taxon>
        <taxon>Thiotrichales</taxon>
        <taxon>Thiotrichaceae</taxon>
        <taxon>Thiothrix</taxon>
    </lineage>
</organism>
<comment type="similarity">
    <text evidence="1">Belongs to the LysR transcriptional regulatory family.</text>
</comment>
<dbReference type="InterPro" id="IPR036390">
    <property type="entry name" value="WH_DNA-bd_sf"/>
</dbReference>
<dbReference type="GO" id="GO:0043565">
    <property type="term" value="F:sequence-specific DNA binding"/>
    <property type="evidence" value="ECO:0007669"/>
    <property type="project" value="TreeGrafter"/>
</dbReference>
<gene>
    <name evidence="6" type="ORF">BWK73_30370</name>
</gene>
<dbReference type="InterPro" id="IPR036388">
    <property type="entry name" value="WH-like_DNA-bd_sf"/>
</dbReference>
<dbReference type="PANTHER" id="PTHR30537">
    <property type="entry name" value="HTH-TYPE TRANSCRIPTIONAL REGULATOR"/>
    <property type="match status" value="1"/>
</dbReference>
<sequence>MKIKNLNDLEVFVLTAESGSLSGAAREMNTSPASTSASLKRLETDLGLMLFVRSTRSLRLTPEGQRLLPAAKLALQELQDALEELSTGKQVIRGHLQISIPSDLGRNQVLSWLDAFQNEHPEVTIRLHLSDSITDLYRQPVDVAIRYGDLPDSNLIALPLLPQNRRVLCAAPTYLTKYGQPTSPHELAQHNCLRFHLDDSVHEQWHFYRDGQTVSVIVKGNRRANDGDAVHRWALTGQGIAYKSFLDVAPSLRSGELVRLCQDWEGETTPLWLVCADRRQLSPTVVRLREHLQQCCLSAARMML</sequence>
<dbReference type="Gene3D" id="3.40.190.290">
    <property type="match status" value="1"/>
</dbReference>
<dbReference type="Pfam" id="PF03466">
    <property type="entry name" value="LysR_substrate"/>
    <property type="match status" value="1"/>
</dbReference>
<dbReference type="FunFam" id="1.10.10.10:FF:000001">
    <property type="entry name" value="LysR family transcriptional regulator"/>
    <property type="match status" value="1"/>
</dbReference>
<comment type="caution">
    <text evidence="6">The sequence shown here is derived from an EMBL/GenBank/DDBJ whole genome shotgun (WGS) entry which is preliminary data.</text>
</comment>
<evidence type="ECO:0000256" key="1">
    <source>
        <dbReference type="ARBA" id="ARBA00009437"/>
    </source>
</evidence>
<dbReference type="Pfam" id="PF00126">
    <property type="entry name" value="HTH_1"/>
    <property type="match status" value="1"/>
</dbReference>
<dbReference type="Proteomes" id="UP000192491">
    <property type="component" value="Unassembled WGS sequence"/>
</dbReference>
<evidence type="ECO:0000259" key="5">
    <source>
        <dbReference type="PROSITE" id="PS50931"/>
    </source>
</evidence>
<dbReference type="CDD" id="cd08422">
    <property type="entry name" value="PBP2_CrgA_like"/>
    <property type="match status" value="1"/>
</dbReference>
<dbReference type="FunFam" id="3.40.190.290:FF:000001">
    <property type="entry name" value="Transcriptional regulator, LysR family"/>
    <property type="match status" value="1"/>
</dbReference>
<dbReference type="Gene3D" id="1.10.10.10">
    <property type="entry name" value="Winged helix-like DNA-binding domain superfamily/Winged helix DNA-binding domain"/>
    <property type="match status" value="1"/>
</dbReference>
<keyword evidence="2" id="KW-0805">Transcription regulation</keyword>
<keyword evidence="4" id="KW-0804">Transcription</keyword>
<dbReference type="AlphaFoldDB" id="A0A1Y1QIN8"/>
<dbReference type="InterPro" id="IPR000847">
    <property type="entry name" value="LysR_HTH_N"/>
</dbReference>
<dbReference type="GO" id="GO:0003700">
    <property type="term" value="F:DNA-binding transcription factor activity"/>
    <property type="evidence" value="ECO:0007669"/>
    <property type="project" value="InterPro"/>
</dbReference>
<dbReference type="EMBL" id="MTEJ01000235">
    <property type="protein sequence ID" value="OQX06640.1"/>
    <property type="molecule type" value="Genomic_DNA"/>
</dbReference>
<dbReference type="InterPro" id="IPR005119">
    <property type="entry name" value="LysR_subst-bd"/>
</dbReference>
<dbReference type="PROSITE" id="PS50931">
    <property type="entry name" value="HTH_LYSR"/>
    <property type="match status" value="1"/>
</dbReference>
<keyword evidence="3" id="KW-0238">DNA-binding</keyword>
<evidence type="ECO:0000256" key="4">
    <source>
        <dbReference type="ARBA" id="ARBA00023163"/>
    </source>
</evidence>
<feature type="domain" description="HTH lysR-type" evidence="5">
    <location>
        <begin position="1"/>
        <end position="61"/>
    </location>
</feature>
<evidence type="ECO:0000313" key="7">
    <source>
        <dbReference type="Proteomes" id="UP000192491"/>
    </source>
</evidence>
<protein>
    <submittedName>
        <fullName evidence="6">LysR family transcriptional regulator</fullName>
    </submittedName>
</protein>